<sequence length="75" mass="8118">MSTTSGNEPIDNCSPMDNSHLAKKISANYHNVGAVDQRILHYDRVKPVGTACGRKGNVRAKRGPKPTGIDQQDEA</sequence>
<keyword evidence="3" id="KW-1185">Reference proteome</keyword>
<evidence type="ECO:0000313" key="4">
    <source>
        <dbReference type="WBParaSite" id="ECPE_0000381201-mRNA-1"/>
    </source>
</evidence>
<reference evidence="2 3" key="2">
    <citation type="submission" date="2018-11" db="EMBL/GenBank/DDBJ databases">
        <authorList>
            <consortium name="Pathogen Informatics"/>
        </authorList>
    </citation>
    <scope>NUCLEOTIDE SEQUENCE [LARGE SCALE GENOMIC DNA]</scope>
    <source>
        <strain evidence="2 3">Egypt</strain>
    </source>
</reference>
<reference evidence="4" key="1">
    <citation type="submission" date="2016-06" db="UniProtKB">
        <authorList>
            <consortium name="WormBaseParasite"/>
        </authorList>
    </citation>
    <scope>IDENTIFICATION</scope>
</reference>
<dbReference type="Proteomes" id="UP000272942">
    <property type="component" value="Unassembled WGS sequence"/>
</dbReference>
<accession>A0A183AA22</accession>
<evidence type="ECO:0000313" key="2">
    <source>
        <dbReference type="EMBL" id="VDP70649.1"/>
    </source>
</evidence>
<protein>
    <submittedName>
        <fullName evidence="4">40S ribosomal protein S30</fullName>
    </submittedName>
</protein>
<name>A0A183AA22_9TREM</name>
<gene>
    <name evidence="2" type="ORF">ECPE_LOCUS3807</name>
</gene>
<dbReference type="AlphaFoldDB" id="A0A183AA22"/>
<feature type="region of interest" description="Disordered" evidence="1">
    <location>
        <begin position="50"/>
        <end position="75"/>
    </location>
</feature>
<organism evidence="4">
    <name type="scientific">Echinostoma caproni</name>
    <dbReference type="NCBI Taxonomy" id="27848"/>
    <lineage>
        <taxon>Eukaryota</taxon>
        <taxon>Metazoa</taxon>
        <taxon>Spiralia</taxon>
        <taxon>Lophotrochozoa</taxon>
        <taxon>Platyhelminthes</taxon>
        <taxon>Trematoda</taxon>
        <taxon>Digenea</taxon>
        <taxon>Plagiorchiida</taxon>
        <taxon>Echinostomata</taxon>
        <taxon>Echinostomatoidea</taxon>
        <taxon>Echinostomatidae</taxon>
        <taxon>Echinostoma</taxon>
    </lineage>
</organism>
<dbReference type="EMBL" id="UZAN01040708">
    <property type="protein sequence ID" value="VDP70649.1"/>
    <property type="molecule type" value="Genomic_DNA"/>
</dbReference>
<evidence type="ECO:0000313" key="3">
    <source>
        <dbReference type="Proteomes" id="UP000272942"/>
    </source>
</evidence>
<evidence type="ECO:0000256" key="1">
    <source>
        <dbReference type="SAM" id="MobiDB-lite"/>
    </source>
</evidence>
<dbReference type="WBParaSite" id="ECPE_0000381201-mRNA-1">
    <property type="protein sequence ID" value="ECPE_0000381201-mRNA-1"/>
    <property type="gene ID" value="ECPE_0000381201"/>
</dbReference>
<proteinExistence type="predicted"/>